<dbReference type="GO" id="GO:0004176">
    <property type="term" value="F:ATP-dependent peptidase activity"/>
    <property type="evidence" value="ECO:0007669"/>
    <property type="project" value="UniProtKB-UniRule"/>
</dbReference>
<dbReference type="Proteomes" id="UP000006078">
    <property type="component" value="Unassembled WGS sequence"/>
</dbReference>
<dbReference type="RefSeq" id="WP_004601004.1">
    <property type="nucleotide sequence ID" value="NZ_HF541867.1"/>
</dbReference>
<dbReference type="eggNOG" id="COG3480">
    <property type="taxonomic scope" value="Bacteria"/>
</dbReference>
<dbReference type="InterPro" id="IPR036034">
    <property type="entry name" value="PDZ_sf"/>
</dbReference>
<dbReference type="Gene3D" id="2.30.42.10">
    <property type="match status" value="1"/>
</dbReference>
<proteinExistence type="inferred from homology"/>
<reference evidence="4 5" key="2">
    <citation type="submission" date="2012-08" db="EMBL/GenBank/DDBJ databases">
        <title>The Genome Sequence of Turicella otitidis ATCC 51513.</title>
        <authorList>
            <consortium name="The Broad Institute Genome Sequencing Platform"/>
            <person name="Earl A."/>
            <person name="Ward D."/>
            <person name="Feldgarden M."/>
            <person name="Gevers D."/>
            <person name="Huys G."/>
            <person name="Walker B."/>
            <person name="Young S.K."/>
            <person name="Zeng Q."/>
            <person name="Gargeya S."/>
            <person name="Fitzgerald M."/>
            <person name="Haas B."/>
            <person name="Abouelleil A."/>
            <person name="Alvarado L."/>
            <person name="Arachchi H.M."/>
            <person name="Berlin A.M."/>
            <person name="Chapman S.B."/>
            <person name="Goldberg J."/>
            <person name="Griggs A."/>
            <person name="Gujja S."/>
            <person name="Hansen M."/>
            <person name="Howarth C."/>
            <person name="Imamovic A."/>
            <person name="Larimer J."/>
            <person name="McCowen C."/>
            <person name="Montmayeur A."/>
            <person name="Murphy C."/>
            <person name="Neiman D."/>
            <person name="Pearson M."/>
            <person name="Priest M."/>
            <person name="Roberts A."/>
            <person name="Saif S."/>
            <person name="Shea T."/>
            <person name="Sisk P."/>
            <person name="Sykes S."/>
            <person name="Wortman J."/>
            <person name="Nusbaum C."/>
            <person name="Birren B."/>
        </authorList>
    </citation>
    <scope>NUCLEOTIDE SEQUENCE [LARGE SCALE GENOMIC DNA]</scope>
    <source>
        <strain evidence="4 5">ATCC 51513</strain>
    </source>
</reference>
<evidence type="ECO:0000256" key="1">
    <source>
        <dbReference type="PROSITE-ProRule" id="PRU01122"/>
    </source>
</evidence>
<dbReference type="GO" id="GO:0005524">
    <property type="term" value="F:ATP binding"/>
    <property type="evidence" value="ECO:0007669"/>
    <property type="project" value="InterPro"/>
</dbReference>
<dbReference type="SUPFAM" id="SSF50156">
    <property type="entry name" value="PDZ domain-like"/>
    <property type="match status" value="1"/>
</dbReference>
<keyword evidence="1" id="KW-0378">Hydrolase</keyword>
<dbReference type="EC" id="3.4.21.53" evidence="1"/>
<evidence type="ECO:0000313" key="5">
    <source>
        <dbReference type="Proteomes" id="UP000006078"/>
    </source>
</evidence>
<dbReference type="GO" id="GO:0004252">
    <property type="term" value="F:serine-type endopeptidase activity"/>
    <property type="evidence" value="ECO:0007669"/>
    <property type="project" value="UniProtKB-UniRule"/>
</dbReference>
<dbReference type="Pfam" id="PF05362">
    <property type="entry name" value="Lon_C"/>
    <property type="match status" value="1"/>
</dbReference>
<dbReference type="EMBL" id="CAJZ01000123">
    <property type="protein sequence ID" value="CCI83654.1"/>
    <property type="molecule type" value="Genomic_DNA"/>
</dbReference>
<keyword evidence="1" id="KW-0645">Protease</keyword>
<feature type="domain" description="Lon proteolytic" evidence="2">
    <location>
        <begin position="241"/>
        <end position="343"/>
    </location>
</feature>
<feature type="active site" evidence="1">
    <location>
        <position position="292"/>
    </location>
</feature>
<dbReference type="InterPro" id="IPR027065">
    <property type="entry name" value="Lon_Prtase"/>
</dbReference>
<dbReference type="AlphaFoldDB" id="I7LC52"/>
<comment type="catalytic activity">
    <reaction evidence="1">
        <text>Hydrolysis of proteins in presence of ATP.</text>
        <dbReference type="EC" id="3.4.21.53"/>
    </reaction>
</comment>
<dbReference type="InterPro" id="IPR001478">
    <property type="entry name" value="PDZ"/>
</dbReference>
<dbReference type="PATRIC" id="fig|883169.3.peg.1076"/>
<protein>
    <recommendedName>
        <fullName evidence="1">endopeptidase La</fullName>
        <ecNumber evidence="1">3.4.21.53</ecNumber>
    </recommendedName>
</protein>
<dbReference type="InterPro" id="IPR008269">
    <property type="entry name" value="Lon_proteolytic"/>
</dbReference>
<dbReference type="PANTHER" id="PTHR10046">
    <property type="entry name" value="ATP DEPENDENT LON PROTEASE FAMILY MEMBER"/>
    <property type="match status" value="1"/>
</dbReference>
<evidence type="ECO:0000259" key="2">
    <source>
        <dbReference type="PROSITE" id="PS51786"/>
    </source>
</evidence>
<dbReference type="GO" id="GO:0030163">
    <property type="term" value="P:protein catabolic process"/>
    <property type="evidence" value="ECO:0007669"/>
    <property type="project" value="InterPro"/>
</dbReference>
<evidence type="ECO:0000313" key="3">
    <source>
        <dbReference type="EMBL" id="CCI83654.1"/>
    </source>
</evidence>
<dbReference type="InterPro" id="IPR014721">
    <property type="entry name" value="Ribsml_uS5_D2-typ_fold_subgr"/>
</dbReference>
<gene>
    <name evidence="3" type="ORF">BN46_0926</name>
    <name evidence="4" type="ORF">HMPREF9719_01114</name>
</gene>
<dbReference type="Proteomes" id="UP000011016">
    <property type="component" value="Unassembled WGS sequence"/>
</dbReference>
<keyword evidence="5" id="KW-1185">Reference proteome</keyword>
<dbReference type="GO" id="GO:0006508">
    <property type="term" value="P:proteolysis"/>
    <property type="evidence" value="ECO:0007669"/>
    <property type="project" value="UniProtKB-KW"/>
</dbReference>
<reference evidence="3 6" key="1">
    <citation type="journal article" date="2012" name="J. Bacteriol.">
        <title>Draft Genome Sequence of Turicella otitidis ATCC 51513, Isolated from Middle Ear Fluid from a Child with Otitis Media.</title>
        <authorList>
            <person name="Brinkrolf K."/>
            <person name="Schneider J."/>
            <person name="Knecht M."/>
            <person name="Ruckert C."/>
            <person name="Tauch A."/>
        </authorList>
    </citation>
    <scope>NUCLEOTIDE SEQUENCE [LARGE SCALE GENOMIC DNA]</scope>
    <source>
        <strain evidence="3 6">ATCC 51513</strain>
    </source>
</reference>
<dbReference type="Gene3D" id="3.30.230.10">
    <property type="match status" value="1"/>
</dbReference>
<comment type="caution">
    <text evidence="3">The sequence shown here is derived from an EMBL/GenBank/DDBJ whole genome shotgun (WGS) entry which is preliminary data.</text>
</comment>
<organism evidence="3 6">
    <name type="scientific">Corynebacterium otitidis ATCC 51513</name>
    <dbReference type="NCBI Taxonomy" id="883169"/>
    <lineage>
        <taxon>Bacteria</taxon>
        <taxon>Bacillati</taxon>
        <taxon>Actinomycetota</taxon>
        <taxon>Actinomycetes</taxon>
        <taxon>Mycobacteriales</taxon>
        <taxon>Corynebacteriaceae</taxon>
        <taxon>Corynebacterium</taxon>
    </lineage>
</organism>
<feature type="active site" evidence="1">
    <location>
        <position position="247"/>
    </location>
</feature>
<dbReference type="InterPro" id="IPR020568">
    <property type="entry name" value="Ribosomal_Su5_D2-typ_SF"/>
</dbReference>
<evidence type="ECO:0000313" key="6">
    <source>
        <dbReference type="Proteomes" id="UP000011016"/>
    </source>
</evidence>
<name>I7LC52_9CORY</name>
<dbReference type="OrthoDB" id="2356897at2"/>
<evidence type="ECO:0000313" key="4">
    <source>
        <dbReference type="EMBL" id="EJZ81978.1"/>
    </source>
</evidence>
<dbReference type="SMART" id="SM00228">
    <property type="entry name" value="PDZ"/>
    <property type="match status" value="1"/>
</dbReference>
<dbReference type="SUPFAM" id="SSF54211">
    <property type="entry name" value="Ribosomal protein S5 domain 2-like"/>
    <property type="match status" value="1"/>
</dbReference>
<dbReference type="EMBL" id="AHAE01000048">
    <property type="protein sequence ID" value="EJZ81978.1"/>
    <property type="molecule type" value="Genomic_DNA"/>
</dbReference>
<keyword evidence="1" id="KW-0720">Serine protease</keyword>
<sequence length="356" mass="36907">MDRRTKTTAVGLIPLAVLAAGLSLDHIPGTNISLAVPYAAEGPGPTVDTLGAIEGVDVVDVRGAETFETEGNLNMTTVSVRSNMTLVQAIGRAIATDDTIVPIEHVIPPGRTAEEVDKENQLEFEGSERAATVAALDYLERPTHVEVAAVVDDSPAAGALKESDRIVKVAGDDVDEPAEVGAAVRRLKPGDELDLVVERGGEEREVAVELGENPHDEGAAWLGILMGEASSEGIEVDYNLEQIGGPSAGMIFSLAVIDKLTEEELTGGSFVAGTGTIEADGSVGPIGGIEHKIAAAAAEGAELFLAPRLNCDEALDAPDEALERMRVVPVDTLSDAVEAIDAFNSGGEQETCAAKA</sequence>
<dbReference type="Pfam" id="PF13180">
    <property type="entry name" value="PDZ_2"/>
    <property type="match status" value="1"/>
</dbReference>
<dbReference type="PROSITE" id="PS51786">
    <property type="entry name" value="LON_PROTEOLYTIC"/>
    <property type="match status" value="1"/>
</dbReference>
<dbReference type="HOGENOM" id="CLU_042037_1_0_11"/>
<comment type="similarity">
    <text evidence="1">Belongs to the peptidase S16 family.</text>
</comment>
<accession>I7LC52</accession>